<keyword evidence="4" id="KW-0804">Transcription</keyword>
<dbReference type="GeneID" id="95581144"/>
<comment type="similarity">
    <text evidence="1">Belongs to the LysR transcriptional regulatory family.</text>
</comment>
<dbReference type="Pfam" id="PF03466">
    <property type="entry name" value="LysR_substrate"/>
    <property type="match status" value="1"/>
</dbReference>
<dbReference type="EMBL" id="NGKB01000011">
    <property type="protein sequence ID" value="RSU12354.1"/>
    <property type="molecule type" value="Genomic_DNA"/>
</dbReference>
<dbReference type="InterPro" id="IPR005119">
    <property type="entry name" value="LysR_subst-bd"/>
</dbReference>
<dbReference type="Proteomes" id="UP001268577">
    <property type="component" value="Unassembled WGS sequence"/>
</dbReference>
<reference evidence="7 8" key="1">
    <citation type="submission" date="2017-05" db="EMBL/GenBank/DDBJ databases">
        <title>Vagococcus spp. assemblies.</title>
        <authorList>
            <person name="Gulvik C.A."/>
        </authorList>
    </citation>
    <scope>NUCLEOTIDE SEQUENCE [LARGE SCALE GENOMIC DNA]</scope>
    <source>
        <strain evidence="7 8">SS1714</strain>
    </source>
</reference>
<keyword evidence="3" id="KW-0238">DNA-binding</keyword>
<accession>A0A430AWB6</accession>
<evidence type="ECO:0000313" key="8">
    <source>
        <dbReference type="Proteomes" id="UP000288028"/>
    </source>
</evidence>
<dbReference type="SUPFAM" id="SSF53850">
    <property type="entry name" value="Periplasmic binding protein-like II"/>
    <property type="match status" value="1"/>
</dbReference>
<evidence type="ECO:0000256" key="3">
    <source>
        <dbReference type="ARBA" id="ARBA00023125"/>
    </source>
</evidence>
<dbReference type="RefSeq" id="WP_126795203.1">
    <property type="nucleotide sequence ID" value="NZ_CP060720.1"/>
</dbReference>
<feature type="domain" description="HTH lysR-type" evidence="5">
    <location>
        <begin position="1"/>
        <end position="58"/>
    </location>
</feature>
<dbReference type="Gene3D" id="3.40.190.290">
    <property type="match status" value="1"/>
</dbReference>
<organism evidence="7 8">
    <name type="scientific">Vagococcus carniphilus</name>
    <dbReference type="NCBI Taxonomy" id="218144"/>
    <lineage>
        <taxon>Bacteria</taxon>
        <taxon>Bacillati</taxon>
        <taxon>Bacillota</taxon>
        <taxon>Bacilli</taxon>
        <taxon>Lactobacillales</taxon>
        <taxon>Enterococcaceae</taxon>
        <taxon>Vagococcus</taxon>
    </lineage>
</organism>
<dbReference type="InterPro" id="IPR000847">
    <property type="entry name" value="LysR_HTH_N"/>
</dbReference>
<comment type="caution">
    <text evidence="7">The sequence shown here is derived from an EMBL/GenBank/DDBJ whole genome shotgun (WGS) entry which is preliminary data.</text>
</comment>
<dbReference type="PRINTS" id="PR00039">
    <property type="entry name" value="HTHLYSR"/>
</dbReference>
<dbReference type="GO" id="GO:0003700">
    <property type="term" value="F:DNA-binding transcription factor activity"/>
    <property type="evidence" value="ECO:0007669"/>
    <property type="project" value="InterPro"/>
</dbReference>
<gene>
    <name evidence="7" type="ORF">CBF28_10970</name>
    <name evidence="6" type="ORF">P7H70_08260</name>
</gene>
<dbReference type="GO" id="GO:0000976">
    <property type="term" value="F:transcription cis-regulatory region binding"/>
    <property type="evidence" value="ECO:0007669"/>
    <property type="project" value="TreeGrafter"/>
</dbReference>
<evidence type="ECO:0000256" key="1">
    <source>
        <dbReference type="ARBA" id="ARBA00009437"/>
    </source>
</evidence>
<dbReference type="PANTHER" id="PTHR30126">
    <property type="entry name" value="HTH-TYPE TRANSCRIPTIONAL REGULATOR"/>
    <property type="match status" value="1"/>
</dbReference>
<dbReference type="InterPro" id="IPR036390">
    <property type="entry name" value="WH_DNA-bd_sf"/>
</dbReference>
<dbReference type="EMBL" id="JARQBZ010000013">
    <property type="protein sequence ID" value="MDT2834048.1"/>
    <property type="molecule type" value="Genomic_DNA"/>
</dbReference>
<dbReference type="SUPFAM" id="SSF46785">
    <property type="entry name" value="Winged helix' DNA-binding domain"/>
    <property type="match status" value="1"/>
</dbReference>
<dbReference type="InterPro" id="IPR036388">
    <property type="entry name" value="WH-like_DNA-bd_sf"/>
</dbReference>
<keyword evidence="8" id="KW-1185">Reference proteome</keyword>
<dbReference type="OrthoDB" id="9785745at2"/>
<evidence type="ECO:0000259" key="5">
    <source>
        <dbReference type="PROSITE" id="PS50931"/>
    </source>
</evidence>
<evidence type="ECO:0000313" key="7">
    <source>
        <dbReference type="EMBL" id="RSU12354.1"/>
    </source>
</evidence>
<name>A0A430AWB6_9ENTE</name>
<evidence type="ECO:0000256" key="2">
    <source>
        <dbReference type="ARBA" id="ARBA00023015"/>
    </source>
</evidence>
<dbReference type="Pfam" id="PF00126">
    <property type="entry name" value="HTH_1"/>
    <property type="match status" value="1"/>
</dbReference>
<dbReference type="Proteomes" id="UP000288028">
    <property type="component" value="Unassembled WGS sequence"/>
</dbReference>
<keyword evidence="2" id="KW-0805">Transcription regulation</keyword>
<protein>
    <submittedName>
        <fullName evidence="7">LysR family transcriptional regulator</fullName>
    </submittedName>
</protein>
<dbReference type="PANTHER" id="PTHR30126:SF40">
    <property type="entry name" value="HTH-TYPE TRANSCRIPTIONAL REGULATOR GLTR"/>
    <property type="match status" value="1"/>
</dbReference>
<proteinExistence type="inferred from homology"/>
<sequence>MFKLLTTFRIAYETRNFSKAAEILFISQPAVSNQIKQLEEELACTLFKRKGKQEMHPTKSADMLYVRLLNLADDWKETTRLVKESNREKLTCRISASNTFSVYYLPELMKHLVTIFPDVIFELDMKNSEEVLETIKKHSVDFGFIEKPLMTDGVKRVEIKKDELVIAGNLTSDLWLSREETSGVFHYMERYFLRENINPNRLYVKNNEMIVKMLEEGIGKSLISKRAVTEQMEVKPLETSFLRSFYFLKKNHLVTGELLEIAKEIELFYLK</sequence>
<evidence type="ECO:0000313" key="6">
    <source>
        <dbReference type="EMBL" id="MDT2834048.1"/>
    </source>
</evidence>
<reference evidence="6" key="2">
    <citation type="submission" date="2023-03" db="EMBL/GenBank/DDBJ databases">
        <authorList>
            <person name="Shen W."/>
            <person name="Cai J."/>
        </authorList>
    </citation>
    <scope>NUCLEOTIDE SEQUENCE</scope>
    <source>
        <strain evidence="6">P96-3</strain>
    </source>
</reference>
<evidence type="ECO:0000256" key="4">
    <source>
        <dbReference type="ARBA" id="ARBA00023163"/>
    </source>
</evidence>
<dbReference type="PROSITE" id="PS50931">
    <property type="entry name" value="HTH_LYSR"/>
    <property type="match status" value="1"/>
</dbReference>
<dbReference type="AlphaFoldDB" id="A0A430AWB6"/>
<dbReference type="Gene3D" id="1.10.10.10">
    <property type="entry name" value="Winged helix-like DNA-binding domain superfamily/Winged helix DNA-binding domain"/>
    <property type="match status" value="1"/>
</dbReference>